<gene>
    <name evidence="12" type="primary">tsaE</name>
    <name evidence="12" type="ORF">NG665_06610</name>
</gene>
<keyword evidence="5" id="KW-0819">tRNA processing</keyword>
<protein>
    <recommendedName>
        <fullName evidence="3">tRNA threonylcarbamoyladenosine biosynthesis protein TsaE</fullName>
    </recommendedName>
    <alternativeName>
        <fullName evidence="11">t(6)A37 threonylcarbamoyladenosine biosynthesis protein TsaE</fullName>
    </alternativeName>
</protein>
<keyword evidence="7" id="KW-0547">Nucleotide-binding</keyword>
<accession>A0ABY5AG70</accession>
<dbReference type="SUPFAM" id="SSF52540">
    <property type="entry name" value="P-loop containing nucleoside triphosphate hydrolases"/>
    <property type="match status" value="1"/>
</dbReference>
<organism evidence="12 13">
    <name type="scientific">Arcanobacterium pinnipediorum</name>
    <dbReference type="NCBI Taxonomy" id="1503041"/>
    <lineage>
        <taxon>Bacteria</taxon>
        <taxon>Bacillati</taxon>
        <taxon>Actinomycetota</taxon>
        <taxon>Actinomycetes</taxon>
        <taxon>Actinomycetales</taxon>
        <taxon>Actinomycetaceae</taxon>
        <taxon>Arcanobacterium</taxon>
    </lineage>
</organism>
<dbReference type="InterPro" id="IPR003442">
    <property type="entry name" value="T6A_TsaE"/>
</dbReference>
<evidence type="ECO:0000256" key="4">
    <source>
        <dbReference type="ARBA" id="ARBA00022490"/>
    </source>
</evidence>
<keyword evidence="8" id="KW-0067">ATP-binding</keyword>
<evidence type="ECO:0000256" key="8">
    <source>
        <dbReference type="ARBA" id="ARBA00022840"/>
    </source>
</evidence>
<dbReference type="InterPro" id="IPR027417">
    <property type="entry name" value="P-loop_NTPase"/>
</dbReference>
<evidence type="ECO:0000256" key="6">
    <source>
        <dbReference type="ARBA" id="ARBA00022723"/>
    </source>
</evidence>
<keyword evidence="6" id="KW-0479">Metal-binding</keyword>
<evidence type="ECO:0000256" key="7">
    <source>
        <dbReference type="ARBA" id="ARBA00022741"/>
    </source>
</evidence>
<name>A0ABY5AG70_9ACTO</name>
<keyword evidence="13" id="KW-1185">Reference proteome</keyword>
<comment type="function">
    <text evidence="10">Required for the formation of a threonylcarbamoyl group on adenosine at position 37 (t(6)A37) in tRNAs that read codons beginning with adenine. Is involved in the transfer of the threonylcarbamoyl moiety of threonylcarbamoyl-AMP (TC-AMP) to the N6 group of A37, together with TsaD and TsaB. TsaE seems to play an indirect role in the t(6)A biosynthesis pathway, possibly in regulating the core enzymatic function of TsaD.</text>
</comment>
<keyword evidence="9" id="KW-0460">Magnesium</keyword>
<comment type="subcellular location">
    <subcellularLocation>
        <location evidence="1">Cytoplasm</location>
    </subcellularLocation>
</comment>
<dbReference type="Pfam" id="PF02367">
    <property type="entry name" value="TsaE"/>
    <property type="match status" value="1"/>
</dbReference>
<dbReference type="PANTHER" id="PTHR33540">
    <property type="entry name" value="TRNA THREONYLCARBAMOYLADENOSINE BIOSYNTHESIS PROTEIN TSAE"/>
    <property type="match status" value="1"/>
</dbReference>
<dbReference type="PANTHER" id="PTHR33540:SF2">
    <property type="entry name" value="TRNA THREONYLCARBAMOYLADENOSINE BIOSYNTHESIS PROTEIN TSAE"/>
    <property type="match status" value="1"/>
</dbReference>
<reference evidence="12" key="1">
    <citation type="submission" date="2022-06" db="EMBL/GenBank/DDBJ databases">
        <title>Complete Genome Sequence of Arcanobacterium pinnipediorum strain DSM 28752 isolated from a harbour seal.</title>
        <authorList>
            <person name="Borowiak M."/>
            <person name="Kreitlow A."/>
            <person name="Alssahen M."/>
            <person name="Malorny B."/>
            <person name="Laemmler C."/>
            <person name="Prenger-Berninghoff E."/>
            <person name="Siebert U."/>
            <person name="Ploetz M."/>
            <person name="Abdulmawjood A."/>
        </authorList>
    </citation>
    <scope>NUCLEOTIDE SEQUENCE</scope>
    <source>
        <strain evidence="12">DSM 28752</strain>
    </source>
</reference>
<dbReference type="Gene3D" id="3.40.50.300">
    <property type="entry name" value="P-loop containing nucleotide triphosphate hydrolases"/>
    <property type="match status" value="1"/>
</dbReference>
<dbReference type="Proteomes" id="UP001056109">
    <property type="component" value="Chromosome"/>
</dbReference>
<keyword evidence="4" id="KW-0963">Cytoplasm</keyword>
<evidence type="ECO:0000256" key="5">
    <source>
        <dbReference type="ARBA" id="ARBA00022694"/>
    </source>
</evidence>
<evidence type="ECO:0000256" key="11">
    <source>
        <dbReference type="ARBA" id="ARBA00032441"/>
    </source>
</evidence>
<dbReference type="NCBIfam" id="TIGR00150">
    <property type="entry name" value="T6A_YjeE"/>
    <property type="match status" value="1"/>
</dbReference>
<evidence type="ECO:0000313" key="12">
    <source>
        <dbReference type="EMBL" id="USR79057.1"/>
    </source>
</evidence>
<evidence type="ECO:0000313" key="13">
    <source>
        <dbReference type="Proteomes" id="UP001056109"/>
    </source>
</evidence>
<evidence type="ECO:0000256" key="3">
    <source>
        <dbReference type="ARBA" id="ARBA00019010"/>
    </source>
</evidence>
<evidence type="ECO:0000256" key="9">
    <source>
        <dbReference type="ARBA" id="ARBA00022842"/>
    </source>
</evidence>
<evidence type="ECO:0000256" key="10">
    <source>
        <dbReference type="ARBA" id="ARBA00024908"/>
    </source>
</evidence>
<proteinExistence type="inferred from homology"/>
<comment type="similarity">
    <text evidence="2">Belongs to the TsaE family.</text>
</comment>
<evidence type="ECO:0000256" key="2">
    <source>
        <dbReference type="ARBA" id="ARBA00007599"/>
    </source>
</evidence>
<dbReference type="RefSeq" id="WP_252672930.1">
    <property type="nucleotide sequence ID" value="NZ_CP099547.1"/>
</dbReference>
<dbReference type="EMBL" id="CP099547">
    <property type="protein sequence ID" value="USR79057.1"/>
    <property type="molecule type" value="Genomic_DNA"/>
</dbReference>
<sequence length="177" mass="18890">MILSLEAPTVADIQNIGAVIARNAQPGDLVMLTGPLGAGKTTMTQGIARGLGVKGAVSSPTFVIAQIHHGTQLDLVHVDAYRLTSIEELDALDLDASLEESLTVVEWGAGKVEVLSEDRLELFIERPQGADLGLEPEDLFVDAPRVIKVHAHGHRGQELQQILAAEIADASWESTTE</sequence>
<evidence type="ECO:0000256" key="1">
    <source>
        <dbReference type="ARBA" id="ARBA00004496"/>
    </source>
</evidence>